<accession>A0A4C1VC52</accession>
<feature type="compositionally biased region" description="Low complexity" evidence="1">
    <location>
        <begin position="49"/>
        <end position="66"/>
    </location>
</feature>
<evidence type="ECO:0000256" key="1">
    <source>
        <dbReference type="SAM" id="MobiDB-lite"/>
    </source>
</evidence>
<feature type="region of interest" description="Disordered" evidence="1">
    <location>
        <begin position="43"/>
        <end position="80"/>
    </location>
</feature>
<feature type="compositionally biased region" description="Basic and acidic residues" evidence="1">
    <location>
        <begin position="71"/>
        <end position="80"/>
    </location>
</feature>
<reference evidence="2 3" key="1">
    <citation type="journal article" date="2019" name="Commun. Biol.">
        <title>The bagworm genome reveals a unique fibroin gene that provides high tensile strength.</title>
        <authorList>
            <person name="Kono N."/>
            <person name="Nakamura H."/>
            <person name="Ohtoshi R."/>
            <person name="Tomita M."/>
            <person name="Numata K."/>
            <person name="Arakawa K."/>
        </authorList>
    </citation>
    <scope>NUCLEOTIDE SEQUENCE [LARGE SCALE GENOMIC DNA]</scope>
</reference>
<dbReference type="AlphaFoldDB" id="A0A4C1VC52"/>
<name>A0A4C1VC52_EUMVA</name>
<organism evidence="2 3">
    <name type="scientific">Eumeta variegata</name>
    <name type="common">Bagworm moth</name>
    <name type="synonym">Eumeta japonica</name>
    <dbReference type="NCBI Taxonomy" id="151549"/>
    <lineage>
        <taxon>Eukaryota</taxon>
        <taxon>Metazoa</taxon>
        <taxon>Ecdysozoa</taxon>
        <taxon>Arthropoda</taxon>
        <taxon>Hexapoda</taxon>
        <taxon>Insecta</taxon>
        <taxon>Pterygota</taxon>
        <taxon>Neoptera</taxon>
        <taxon>Endopterygota</taxon>
        <taxon>Lepidoptera</taxon>
        <taxon>Glossata</taxon>
        <taxon>Ditrysia</taxon>
        <taxon>Tineoidea</taxon>
        <taxon>Psychidae</taxon>
        <taxon>Oiketicinae</taxon>
        <taxon>Eumeta</taxon>
    </lineage>
</organism>
<evidence type="ECO:0000313" key="3">
    <source>
        <dbReference type="Proteomes" id="UP000299102"/>
    </source>
</evidence>
<gene>
    <name evidence="2" type="ORF">EVAR_27768_1</name>
</gene>
<dbReference type="Proteomes" id="UP000299102">
    <property type="component" value="Unassembled WGS sequence"/>
</dbReference>
<comment type="caution">
    <text evidence="2">The sequence shown here is derived from an EMBL/GenBank/DDBJ whole genome shotgun (WGS) entry which is preliminary data.</text>
</comment>
<dbReference type="EMBL" id="BGZK01000310">
    <property type="protein sequence ID" value="GBP35847.1"/>
    <property type="molecule type" value="Genomic_DNA"/>
</dbReference>
<keyword evidence="3" id="KW-1185">Reference proteome</keyword>
<evidence type="ECO:0000313" key="2">
    <source>
        <dbReference type="EMBL" id="GBP35847.1"/>
    </source>
</evidence>
<protein>
    <submittedName>
        <fullName evidence="2">Uncharacterized protein</fullName>
    </submittedName>
</protein>
<sequence>MVHVIIPGDTQPPGNNEAHAHERIFIAHPILQLRGISYAGKGVRRDNRNAGGRPGAYRAPPGSGRAFNKASRREPHYRAL</sequence>
<proteinExistence type="predicted"/>